<keyword evidence="2" id="KW-1185">Reference proteome</keyword>
<accession>A0AAV2Q8Q4</accession>
<dbReference type="AlphaFoldDB" id="A0AAV2Q8Q4"/>
<sequence>MKDGRLDEYNIMLNTIGNSFHILIFTETWLSDKNKDLCQFEGYVPLHLLRPTDNQYDLITRGGGVSFFIKKHIEFKSRNDLSIMSPSIECIFIELNFNNKKYLIGGVYRVPNTDVKTFCKTINYLIEPH</sequence>
<comment type="caution">
    <text evidence="1">The sequence shown here is derived from an EMBL/GenBank/DDBJ whole genome shotgun (WGS) entry which is preliminary data.</text>
</comment>
<dbReference type="SUPFAM" id="SSF56219">
    <property type="entry name" value="DNase I-like"/>
    <property type="match status" value="1"/>
</dbReference>
<reference evidence="1 2" key="1">
    <citation type="submission" date="2024-05" db="EMBL/GenBank/DDBJ databases">
        <authorList>
            <person name="Wallberg A."/>
        </authorList>
    </citation>
    <scope>NUCLEOTIDE SEQUENCE [LARGE SCALE GENOMIC DNA]</scope>
</reference>
<gene>
    <name evidence="1" type="ORF">MNOR_LOCUS9547</name>
</gene>
<evidence type="ECO:0000313" key="2">
    <source>
        <dbReference type="Proteomes" id="UP001497623"/>
    </source>
</evidence>
<dbReference type="Proteomes" id="UP001497623">
    <property type="component" value="Unassembled WGS sequence"/>
</dbReference>
<dbReference type="Gene3D" id="3.60.10.10">
    <property type="entry name" value="Endonuclease/exonuclease/phosphatase"/>
    <property type="match status" value="1"/>
</dbReference>
<dbReference type="EMBL" id="CAXKWB010004646">
    <property type="protein sequence ID" value="CAL4074602.1"/>
    <property type="molecule type" value="Genomic_DNA"/>
</dbReference>
<evidence type="ECO:0000313" key="1">
    <source>
        <dbReference type="EMBL" id="CAL4074602.1"/>
    </source>
</evidence>
<name>A0AAV2Q8Q4_MEGNR</name>
<dbReference type="InterPro" id="IPR036691">
    <property type="entry name" value="Endo/exonu/phosph_ase_sf"/>
</dbReference>
<protein>
    <submittedName>
        <fullName evidence="1">Uncharacterized protein</fullName>
    </submittedName>
</protein>
<proteinExistence type="predicted"/>
<organism evidence="1 2">
    <name type="scientific">Meganyctiphanes norvegica</name>
    <name type="common">Northern krill</name>
    <name type="synonym">Thysanopoda norvegica</name>
    <dbReference type="NCBI Taxonomy" id="48144"/>
    <lineage>
        <taxon>Eukaryota</taxon>
        <taxon>Metazoa</taxon>
        <taxon>Ecdysozoa</taxon>
        <taxon>Arthropoda</taxon>
        <taxon>Crustacea</taxon>
        <taxon>Multicrustacea</taxon>
        <taxon>Malacostraca</taxon>
        <taxon>Eumalacostraca</taxon>
        <taxon>Eucarida</taxon>
        <taxon>Euphausiacea</taxon>
        <taxon>Euphausiidae</taxon>
        <taxon>Meganyctiphanes</taxon>
    </lineage>
</organism>